<keyword evidence="2" id="KW-0238">DNA-binding</keyword>
<name>A0A7G1KCS8_9NOCA</name>
<keyword evidence="7" id="KW-1185">Reference proteome</keyword>
<dbReference type="GO" id="GO:0043565">
    <property type="term" value="F:sequence-specific DNA binding"/>
    <property type="evidence" value="ECO:0007669"/>
    <property type="project" value="InterPro"/>
</dbReference>
<dbReference type="EMBL" id="AP023396">
    <property type="protein sequence ID" value="BCK52968.1"/>
    <property type="molecule type" value="Genomic_DNA"/>
</dbReference>
<keyword evidence="1" id="KW-0805">Transcription regulation</keyword>
<dbReference type="PROSITE" id="PS01124">
    <property type="entry name" value="HTH_ARAC_FAMILY_2"/>
    <property type="match status" value="1"/>
</dbReference>
<dbReference type="RefSeq" id="WP_187686591.1">
    <property type="nucleotide sequence ID" value="NZ_AP023396.1"/>
</dbReference>
<dbReference type="Proteomes" id="UP000516173">
    <property type="component" value="Chromosome"/>
</dbReference>
<gene>
    <name evidence="6" type="ORF">NWFMUON74_07400</name>
</gene>
<dbReference type="AlphaFoldDB" id="A0A7G1KCS8"/>
<dbReference type="InterPro" id="IPR009057">
    <property type="entry name" value="Homeodomain-like_sf"/>
</dbReference>
<feature type="region of interest" description="Disordered" evidence="4">
    <location>
        <begin position="299"/>
        <end position="323"/>
    </location>
</feature>
<feature type="domain" description="HTH araC/xylS-type" evidence="5">
    <location>
        <begin position="205"/>
        <end position="303"/>
    </location>
</feature>
<dbReference type="Gene3D" id="1.10.10.60">
    <property type="entry name" value="Homeodomain-like"/>
    <property type="match status" value="2"/>
</dbReference>
<dbReference type="GO" id="GO:0003700">
    <property type="term" value="F:DNA-binding transcription factor activity"/>
    <property type="evidence" value="ECO:0007669"/>
    <property type="project" value="InterPro"/>
</dbReference>
<dbReference type="InterPro" id="IPR018060">
    <property type="entry name" value="HTH_AraC"/>
</dbReference>
<keyword evidence="3" id="KW-0804">Transcription</keyword>
<evidence type="ECO:0000313" key="7">
    <source>
        <dbReference type="Proteomes" id="UP000516173"/>
    </source>
</evidence>
<accession>A0A7G1KCS8</accession>
<evidence type="ECO:0000256" key="1">
    <source>
        <dbReference type="ARBA" id="ARBA00023015"/>
    </source>
</evidence>
<dbReference type="SUPFAM" id="SSF46689">
    <property type="entry name" value="Homeodomain-like"/>
    <property type="match status" value="2"/>
</dbReference>
<dbReference type="InterPro" id="IPR018062">
    <property type="entry name" value="HTH_AraC-typ_CS"/>
</dbReference>
<dbReference type="GeneID" id="80345361"/>
<dbReference type="PROSITE" id="PS00041">
    <property type="entry name" value="HTH_ARAC_FAMILY_1"/>
    <property type="match status" value="1"/>
</dbReference>
<feature type="compositionally biased region" description="Basic and acidic residues" evidence="4">
    <location>
        <begin position="303"/>
        <end position="313"/>
    </location>
</feature>
<protein>
    <submittedName>
        <fullName evidence="6">AraC family transcriptional regulator</fullName>
    </submittedName>
</protein>
<dbReference type="InterPro" id="IPR011051">
    <property type="entry name" value="RmlC_Cupin_sf"/>
</dbReference>
<proteinExistence type="predicted"/>
<evidence type="ECO:0000313" key="6">
    <source>
        <dbReference type="EMBL" id="BCK52968.1"/>
    </source>
</evidence>
<feature type="compositionally biased region" description="Polar residues" evidence="4">
    <location>
        <begin position="314"/>
        <end position="323"/>
    </location>
</feature>
<evidence type="ECO:0000256" key="4">
    <source>
        <dbReference type="SAM" id="MobiDB-lite"/>
    </source>
</evidence>
<dbReference type="InterPro" id="IPR032783">
    <property type="entry name" value="AraC_lig"/>
</dbReference>
<dbReference type="PANTHER" id="PTHR46796:SF13">
    <property type="entry name" value="HTH-TYPE TRANSCRIPTIONAL ACTIVATOR RHAS"/>
    <property type="match status" value="1"/>
</dbReference>
<dbReference type="InterPro" id="IPR050204">
    <property type="entry name" value="AraC_XylS_family_regulators"/>
</dbReference>
<dbReference type="SMART" id="SM00342">
    <property type="entry name" value="HTH_ARAC"/>
    <property type="match status" value="1"/>
</dbReference>
<sequence>MDPLSDVVAAMRVGDPHAARVVHRAPFGVRFPPVDAAGFHVVLEGACWFYPAAGDPIALRPGDIVFLSGGHPHALADDPATPLGSAATSLRGVEPTAVNRTPGPLGGVVLLCGAYLLDRSRTHPMFADLPETIHLPAPTTRHTPTGTLVDLLDIELGREQPGRDAMLRALLDALLLNILRSWLDERADSGGAGGWAAALRDPAVAAALRAIHRRPGHGWTVAALADQVGLARATFARRFTTLVGRTPIAYLTWWRMTLAARQLRDTDEPLAAIARNIGYANGFAFAHAFKNEFGCPPGKFRKEHQESRGDQSKRWNSIEPSRE</sequence>
<dbReference type="SUPFAM" id="SSF51182">
    <property type="entry name" value="RmlC-like cupins"/>
    <property type="match status" value="1"/>
</dbReference>
<dbReference type="KEGG" id="nwl:NWFMUON74_07400"/>
<dbReference type="Pfam" id="PF12852">
    <property type="entry name" value="Cupin_6"/>
    <property type="match status" value="1"/>
</dbReference>
<dbReference type="PANTHER" id="PTHR46796">
    <property type="entry name" value="HTH-TYPE TRANSCRIPTIONAL ACTIVATOR RHAS-RELATED"/>
    <property type="match status" value="1"/>
</dbReference>
<reference evidence="6 7" key="1">
    <citation type="submission" date="2020-08" db="EMBL/GenBank/DDBJ databases">
        <title>Genome Sequencing of Nocardia wallacei strain FMUON74 and assembly.</title>
        <authorList>
            <person name="Toyokawa M."/>
            <person name="Uesaka K."/>
        </authorList>
    </citation>
    <scope>NUCLEOTIDE SEQUENCE [LARGE SCALE GENOMIC DNA]</scope>
    <source>
        <strain evidence="6 7">FMUON74</strain>
    </source>
</reference>
<evidence type="ECO:0000256" key="2">
    <source>
        <dbReference type="ARBA" id="ARBA00023125"/>
    </source>
</evidence>
<dbReference type="Pfam" id="PF12833">
    <property type="entry name" value="HTH_18"/>
    <property type="match status" value="1"/>
</dbReference>
<evidence type="ECO:0000259" key="5">
    <source>
        <dbReference type="PROSITE" id="PS01124"/>
    </source>
</evidence>
<organism evidence="6 7">
    <name type="scientific">Nocardia wallacei</name>
    <dbReference type="NCBI Taxonomy" id="480035"/>
    <lineage>
        <taxon>Bacteria</taxon>
        <taxon>Bacillati</taxon>
        <taxon>Actinomycetota</taxon>
        <taxon>Actinomycetes</taxon>
        <taxon>Mycobacteriales</taxon>
        <taxon>Nocardiaceae</taxon>
        <taxon>Nocardia</taxon>
    </lineage>
</organism>
<evidence type="ECO:0000256" key="3">
    <source>
        <dbReference type="ARBA" id="ARBA00023163"/>
    </source>
</evidence>